<name>A0AAD5QNU2_PARTN</name>
<evidence type="ECO:0000313" key="1">
    <source>
        <dbReference type="EMBL" id="KAJ1359098.1"/>
    </source>
</evidence>
<proteinExistence type="predicted"/>
<reference evidence="1" key="1">
    <citation type="submission" date="2021-06" db="EMBL/GenBank/DDBJ databases">
        <title>Parelaphostrongylus tenuis whole genome reference sequence.</title>
        <authorList>
            <person name="Garwood T.J."/>
            <person name="Larsen P.A."/>
            <person name="Fountain-Jones N.M."/>
            <person name="Garbe J.R."/>
            <person name="Macchietto M.G."/>
            <person name="Kania S.A."/>
            <person name="Gerhold R.W."/>
            <person name="Richards J.E."/>
            <person name="Wolf T.M."/>
        </authorList>
    </citation>
    <scope>NUCLEOTIDE SEQUENCE</scope>
    <source>
        <strain evidence="1">MNPRO001-30</strain>
        <tissue evidence="1">Meninges</tissue>
    </source>
</reference>
<organism evidence="1 2">
    <name type="scientific">Parelaphostrongylus tenuis</name>
    <name type="common">Meningeal worm</name>
    <dbReference type="NCBI Taxonomy" id="148309"/>
    <lineage>
        <taxon>Eukaryota</taxon>
        <taxon>Metazoa</taxon>
        <taxon>Ecdysozoa</taxon>
        <taxon>Nematoda</taxon>
        <taxon>Chromadorea</taxon>
        <taxon>Rhabditida</taxon>
        <taxon>Rhabditina</taxon>
        <taxon>Rhabditomorpha</taxon>
        <taxon>Strongyloidea</taxon>
        <taxon>Metastrongylidae</taxon>
        <taxon>Parelaphostrongylus</taxon>
    </lineage>
</organism>
<protein>
    <submittedName>
        <fullName evidence="1">Uncharacterized protein</fullName>
    </submittedName>
</protein>
<comment type="caution">
    <text evidence="1">The sequence shown here is derived from an EMBL/GenBank/DDBJ whole genome shotgun (WGS) entry which is preliminary data.</text>
</comment>
<evidence type="ECO:0000313" key="2">
    <source>
        <dbReference type="Proteomes" id="UP001196413"/>
    </source>
</evidence>
<keyword evidence="2" id="KW-1185">Reference proteome</keyword>
<gene>
    <name evidence="1" type="ORF">KIN20_017733</name>
</gene>
<dbReference type="EMBL" id="JAHQIW010003547">
    <property type="protein sequence ID" value="KAJ1359098.1"/>
    <property type="molecule type" value="Genomic_DNA"/>
</dbReference>
<sequence>MTNGNQKEENHETLIKKLMDILLCRSSFEYRFEITISSKMSRSLKGIVNND</sequence>
<dbReference type="AlphaFoldDB" id="A0AAD5QNU2"/>
<accession>A0AAD5QNU2</accession>
<dbReference type="Proteomes" id="UP001196413">
    <property type="component" value="Unassembled WGS sequence"/>
</dbReference>